<feature type="transmembrane region" description="Helical" evidence="1">
    <location>
        <begin position="6"/>
        <end position="26"/>
    </location>
</feature>
<accession>A0ABV5EA55</accession>
<organism evidence="2 3">
    <name type="scientific">Streptomyces broussonetiae</name>
    <dbReference type="NCBI Taxonomy" id="2686304"/>
    <lineage>
        <taxon>Bacteria</taxon>
        <taxon>Bacillati</taxon>
        <taxon>Actinomycetota</taxon>
        <taxon>Actinomycetes</taxon>
        <taxon>Kitasatosporales</taxon>
        <taxon>Streptomycetaceae</taxon>
        <taxon>Streptomyces</taxon>
    </lineage>
</organism>
<reference evidence="2 3" key="1">
    <citation type="submission" date="2024-01" db="EMBL/GenBank/DDBJ databases">
        <title>Genome mining of biosynthetic gene clusters to explore secondary metabolites of Streptomyces sp.</title>
        <authorList>
            <person name="Baig A."/>
            <person name="Ajitkumar Shintre N."/>
            <person name="Kumar H."/>
            <person name="Anbarasu A."/>
            <person name="Ramaiah S."/>
        </authorList>
    </citation>
    <scope>NUCLEOTIDE SEQUENCE [LARGE SCALE GENOMIC DNA]</scope>
    <source>
        <strain evidence="2 3">A57</strain>
    </source>
</reference>
<feature type="transmembrane region" description="Helical" evidence="1">
    <location>
        <begin position="38"/>
        <end position="56"/>
    </location>
</feature>
<dbReference type="EMBL" id="JAYMRP010000009">
    <property type="protein sequence ID" value="MFB8773719.1"/>
    <property type="molecule type" value="Genomic_DNA"/>
</dbReference>
<dbReference type="Pfam" id="PF05437">
    <property type="entry name" value="AzlD"/>
    <property type="match status" value="1"/>
</dbReference>
<sequence>MSATVAMILALAVGTYAFRLVGPVLHGRVALPVRVQELLSAGAVVLLVALLATGALTEGGDWAGWARPAGVLVGGVLAMGVPPGRAKPRARGRRAPFLVVVLGAAITTAALRALGVE</sequence>
<feature type="transmembrane region" description="Helical" evidence="1">
    <location>
        <begin position="62"/>
        <end position="83"/>
    </location>
</feature>
<dbReference type="Proteomes" id="UP001585080">
    <property type="component" value="Unassembled WGS sequence"/>
</dbReference>
<protein>
    <submittedName>
        <fullName evidence="2">AzlD domain-containing protein</fullName>
    </submittedName>
</protein>
<name>A0ABV5EA55_9ACTN</name>
<keyword evidence="3" id="KW-1185">Reference proteome</keyword>
<evidence type="ECO:0000313" key="2">
    <source>
        <dbReference type="EMBL" id="MFB8773719.1"/>
    </source>
</evidence>
<feature type="transmembrane region" description="Helical" evidence="1">
    <location>
        <begin position="95"/>
        <end position="114"/>
    </location>
</feature>
<proteinExistence type="predicted"/>
<evidence type="ECO:0000256" key="1">
    <source>
        <dbReference type="SAM" id="Phobius"/>
    </source>
</evidence>
<dbReference type="RefSeq" id="WP_376732494.1">
    <property type="nucleotide sequence ID" value="NZ_JAYMRP010000009.1"/>
</dbReference>
<gene>
    <name evidence="2" type="ORF">VSS16_13420</name>
</gene>
<comment type="caution">
    <text evidence="2">The sequence shown here is derived from an EMBL/GenBank/DDBJ whole genome shotgun (WGS) entry which is preliminary data.</text>
</comment>
<keyword evidence="1" id="KW-1133">Transmembrane helix</keyword>
<dbReference type="InterPro" id="IPR008407">
    <property type="entry name" value="Brnchd-chn_aa_trnsp_AzlD"/>
</dbReference>
<keyword evidence="1" id="KW-0472">Membrane</keyword>
<keyword evidence="1" id="KW-0812">Transmembrane</keyword>
<evidence type="ECO:0000313" key="3">
    <source>
        <dbReference type="Proteomes" id="UP001585080"/>
    </source>
</evidence>